<dbReference type="InterPro" id="IPR036770">
    <property type="entry name" value="Ankyrin_rpt-contain_sf"/>
</dbReference>
<dbReference type="EMBL" id="MK500290">
    <property type="protein sequence ID" value="QBK84731.1"/>
    <property type="molecule type" value="Genomic_DNA"/>
</dbReference>
<reference evidence="1" key="1">
    <citation type="journal article" date="2019" name="MBio">
        <title>Virus Genomes from Deep Sea Sediments Expand the Ocean Megavirome and Support Independent Origins of Viral Gigantism.</title>
        <authorList>
            <person name="Backstrom D."/>
            <person name="Yutin N."/>
            <person name="Jorgensen S.L."/>
            <person name="Dharamshi J."/>
            <person name="Homa F."/>
            <person name="Zaremba-Niedwiedzka K."/>
            <person name="Spang A."/>
            <person name="Wolf Y.I."/>
            <person name="Koonin E.V."/>
            <person name="Ettema T.J."/>
        </authorList>
    </citation>
    <scope>NUCLEOTIDE SEQUENCE</scope>
</reference>
<name>A0A481YQM6_9VIRU</name>
<dbReference type="SUPFAM" id="SSF48403">
    <property type="entry name" value="Ankyrin repeat"/>
    <property type="match status" value="1"/>
</dbReference>
<proteinExistence type="predicted"/>
<dbReference type="Gene3D" id="1.25.40.20">
    <property type="entry name" value="Ankyrin repeat-containing domain"/>
    <property type="match status" value="1"/>
</dbReference>
<sequence>MDIDTFIEMYKVPRILYTDPWSIYGITRSMLLCANRYNLTIYPDHIQKLEIDLKVKDKKGRTATWIAIEENHVEAIALLYPLCPDVGIDVRSMANRCAHKITLDIAIKNARDKRNEEVVEFLNTLL</sequence>
<evidence type="ECO:0000313" key="1">
    <source>
        <dbReference type="EMBL" id="QBK84731.1"/>
    </source>
</evidence>
<gene>
    <name evidence="1" type="ORF">LCDPAC01_02120</name>
</gene>
<protein>
    <recommendedName>
        <fullName evidence="2">Ankyrin repeat protein</fullName>
    </recommendedName>
</protein>
<accession>A0A481YQM6</accession>
<evidence type="ECO:0008006" key="2">
    <source>
        <dbReference type="Google" id="ProtNLM"/>
    </source>
</evidence>
<organism evidence="1">
    <name type="scientific">Pithovirus LCDPAC01</name>
    <dbReference type="NCBI Taxonomy" id="2506600"/>
    <lineage>
        <taxon>Viruses</taxon>
        <taxon>Pithoviruses</taxon>
    </lineage>
</organism>